<evidence type="ECO:0000256" key="1">
    <source>
        <dbReference type="SAM" id="Coils"/>
    </source>
</evidence>
<protein>
    <submittedName>
        <fullName evidence="3">Uncharacterized protein</fullName>
    </submittedName>
</protein>
<sequence>MKTRLLLVGICLFWGFSSFSQNAYYDALTLRVYKDSLDKIYPNASRGGAKRTFFGYLDTKRVMNAKDYEAIKSFVKKPFSKVNNELNTINQLPNAFKLFHEFDGAQAVINDKARVTAKAIDTLMSKLKLRIDSLNTRYKVNVVYKTTNFAGSERLPISSRNLYVKFEPMPDSVRQKYQESIQITQFKVGEIASDLDSTLSEMAGARIAIMDSVINKNLIKKKEKEILETQSFVTTDALNNTRKPQLQSTSTSGSGLSLDMTTRMVDATARWLVKRTKQELTLAFFDKLRNRLDTIPELRAFFPATYLMLQNDENIYRLPSLGNTWLAAFHSDVTKIPQNFESYIQQYHPEMLKEDSFKIFLMTYHSFDLLEKGTNPATLLDFLKTRYATDADIRTSEVSRTIRLLALLSDNLIDLTNDPANKMWIRPSEALKQFSDPLVGRYFLGLLYQKDTLLFNNLKIGADGQSLGNWLGESNNRLEYFNQTVSQFLLMLDDIQKQILYNSTSDNLPLRDVKPFLHYTQSIFDMVNVGFQIKYLLKSGEPDTSFYKSAYNQKWKPIATDAIEAIKAFYTKSYGSGLLHTIAAMKPIWTEVSPKDVRLGLLNNGLAILQKTHITQVEKDLVVNKGLIATKEKEANVLLKQLKDNMDKDSLRILTIKKLQETKTQLELLQKQVEDLTSQKRTFESIQKSLSEVKNIDELMAQNNTKVQEKQKERLKAKFDQITFYANFMTDVITSDSTTDLQEIIDKYAAPVGSYSLKRKNAFSLDINAYPGLYAGVEQPIASSRGVSQSAFATGITAPIGVAFSWGKKRKVLGGYERDSRGGHSLSLFVPIVDIGAAFSYRWSQGDEINGFPKIKFSQIFAPGCYLVWGVKNAPIALKVGAQITPQLRDVNVTSSSGGLTNTVSEVSMLRYGMTLSVDIPVFHLFEKRMR</sequence>
<dbReference type="Proteomes" id="UP001236507">
    <property type="component" value="Unassembled WGS sequence"/>
</dbReference>
<keyword evidence="4" id="KW-1185">Reference proteome</keyword>
<keyword evidence="1" id="KW-0175">Coiled coil</keyword>
<evidence type="ECO:0000313" key="3">
    <source>
        <dbReference type="EMBL" id="MDI9858589.1"/>
    </source>
</evidence>
<evidence type="ECO:0000313" key="4">
    <source>
        <dbReference type="Proteomes" id="UP001236507"/>
    </source>
</evidence>
<accession>A0ABT6Y4U3</accession>
<evidence type="ECO:0000256" key="2">
    <source>
        <dbReference type="SAM" id="SignalP"/>
    </source>
</evidence>
<feature type="signal peptide" evidence="2">
    <location>
        <begin position="1"/>
        <end position="23"/>
    </location>
</feature>
<name>A0ABT6Y4U3_9BACT</name>
<comment type="caution">
    <text evidence="3">The sequence shown here is derived from an EMBL/GenBank/DDBJ whole genome shotgun (WGS) entry which is preliminary data.</text>
</comment>
<gene>
    <name evidence="3" type="ORF">QM524_05170</name>
</gene>
<organism evidence="3 4">
    <name type="scientific">Flectobacillus roseus</name>
    <dbReference type="NCBI Taxonomy" id="502259"/>
    <lineage>
        <taxon>Bacteria</taxon>
        <taxon>Pseudomonadati</taxon>
        <taxon>Bacteroidota</taxon>
        <taxon>Cytophagia</taxon>
        <taxon>Cytophagales</taxon>
        <taxon>Flectobacillaceae</taxon>
        <taxon>Flectobacillus</taxon>
    </lineage>
</organism>
<dbReference type="RefSeq" id="WP_283343766.1">
    <property type="nucleotide sequence ID" value="NZ_JASHIF010000004.1"/>
</dbReference>
<feature type="coiled-coil region" evidence="1">
    <location>
        <begin position="656"/>
        <end position="686"/>
    </location>
</feature>
<proteinExistence type="predicted"/>
<feature type="chain" id="PRO_5045133219" evidence="2">
    <location>
        <begin position="24"/>
        <end position="931"/>
    </location>
</feature>
<reference evidence="3 4" key="1">
    <citation type="submission" date="2023-05" db="EMBL/GenBank/DDBJ databases">
        <title>Novel species of genus Flectobacillus isolated from stream in China.</title>
        <authorList>
            <person name="Lu H."/>
        </authorList>
    </citation>
    <scope>NUCLEOTIDE SEQUENCE [LARGE SCALE GENOMIC DNA]</scope>
    <source>
        <strain evidence="3 4">KCTC 42575</strain>
    </source>
</reference>
<keyword evidence="2" id="KW-0732">Signal</keyword>
<dbReference type="EMBL" id="JASHIF010000004">
    <property type="protein sequence ID" value="MDI9858589.1"/>
    <property type="molecule type" value="Genomic_DNA"/>
</dbReference>